<dbReference type="AlphaFoldDB" id="A0AAV5KB01"/>
<evidence type="ECO:0000256" key="5">
    <source>
        <dbReference type="ARBA" id="ARBA00023163"/>
    </source>
</evidence>
<evidence type="ECO:0000256" key="3">
    <source>
        <dbReference type="ARBA" id="ARBA00022679"/>
    </source>
</evidence>
<comment type="caution">
    <text evidence="7">The sequence shown here is derived from an EMBL/GenBank/DDBJ whole genome shotgun (WGS) entry which is preliminary data.</text>
</comment>
<name>A0AAV5KB01_9ROSI</name>
<dbReference type="GO" id="GO:0003677">
    <property type="term" value="F:DNA binding"/>
    <property type="evidence" value="ECO:0007669"/>
    <property type="project" value="InterPro"/>
</dbReference>
<keyword evidence="4" id="KW-0548">Nucleotidyltransferase</keyword>
<accession>A0AAV5KB01</accession>
<evidence type="ECO:0000313" key="8">
    <source>
        <dbReference type="Proteomes" id="UP001054252"/>
    </source>
</evidence>
<keyword evidence="5" id="KW-0804">Transcription</keyword>
<dbReference type="PANTHER" id="PTHR19376">
    <property type="entry name" value="DNA-DIRECTED RNA POLYMERASE"/>
    <property type="match status" value="1"/>
</dbReference>
<dbReference type="SUPFAM" id="SSF64484">
    <property type="entry name" value="beta and beta-prime subunits of DNA dependent RNA-polymerase"/>
    <property type="match status" value="1"/>
</dbReference>
<keyword evidence="2" id="KW-0240">DNA-directed RNA polymerase</keyword>
<dbReference type="EC" id="2.7.7.6" evidence="1"/>
<proteinExistence type="predicted"/>
<dbReference type="EMBL" id="BPVZ01000057">
    <property type="protein sequence ID" value="GKV21270.1"/>
    <property type="molecule type" value="Genomic_DNA"/>
</dbReference>
<dbReference type="InterPro" id="IPR000722">
    <property type="entry name" value="RNA_pol_asu"/>
</dbReference>
<evidence type="ECO:0000256" key="2">
    <source>
        <dbReference type="ARBA" id="ARBA00022478"/>
    </source>
</evidence>
<evidence type="ECO:0000256" key="4">
    <source>
        <dbReference type="ARBA" id="ARBA00022695"/>
    </source>
</evidence>
<dbReference type="Gene3D" id="2.40.40.20">
    <property type="match status" value="1"/>
</dbReference>
<feature type="domain" description="RNA polymerase alpha subunit" evidence="6">
    <location>
        <begin position="11"/>
        <end position="107"/>
    </location>
</feature>
<evidence type="ECO:0000313" key="7">
    <source>
        <dbReference type="EMBL" id="GKV21270.1"/>
    </source>
</evidence>
<keyword evidence="3" id="KW-0808">Transferase</keyword>
<evidence type="ECO:0000259" key="6">
    <source>
        <dbReference type="Pfam" id="PF00623"/>
    </source>
</evidence>
<protein>
    <recommendedName>
        <fullName evidence="1">DNA-directed RNA polymerase</fullName>
        <ecNumber evidence="1">2.7.7.6</ecNumber>
    </recommendedName>
</protein>
<sequence length="111" mass="12801">MQTLLIRKGFGFSRRSVITGDSYKRVNEIGIPSEIAQKITFEEGLNMHNLTYLQNLVDNKLCLTYRDGSLTWSLREGSKGHMFLRLGQVVHRRIMDGDIVFINRLPTTRCI</sequence>
<dbReference type="PANTHER" id="PTHR19376:SF51">
    <property type="entry name" value="DNA-DIRECTED RNA POLYMERASE V SUBUNIT 1"/>
    <property type="match status" value="1"/>
</dbReference>
<organism evidence="7 8">
    <name type="scientific">Rubroshorea leprosula</name>
    <dbReference type="NCBI Taxonomy" id="152421"/>
    <lineage>
        <taxon>Eukaryota</taxon>
        <taxon>Viridiplantae</taxon>
        <taxon>Streptophyta</taxon>
        <taxon>Embryophyta</taxon>
        <taxon>Tracheophyta</taxon>
        <taxon>Spermatophyta</taxon>
        <taxon>Magnoliopsida</taxon>
        <taxon>eudicotyledons</taxon>
        <taxon>Gunneridae</taxon>
        <taxon>Pentapetalae</taxon>
        <taxon>rosids</taxon>
        <taxon>malvids</taxon>
        <taxon>Malvales</taxon>
        <taxon>Dipterocarpaceae</taxon>
        <taxon>Rubroshorea</taxon>
    </lineage>
</organism>
<dbReference type="GO" id="GO:0003899">
    <property type="term" value="F:DNA-directed RNA polymerase activity"/>
    <property type="evidence" value="ECO:0007669"/>
    <property type="project" value="UniProtKB-EC"/>
</dbReference>
<dbReference type="GO" id="GO:0006351">
    <property type="term" value="P:DNA-templated transcription"/>
    <property type="evidence" value="ECO:0007669"/>
    <property type="project" value="InterPro"/>
</dbReference>
<keyword evidence="8" id="KW-1185">Reference proteome</keyword>
<dbReference type="Pfam" id="PF00623">
    <property type="entry name" value="RNA_pol_Rpb1_2"/>
    <property type="match status" value="1"/>
</dbReference>
<dbReference type="InterPro" id="IPR045867">
    <property type="entry name" value="DNA-dir_RpoC_beta_prime"/>
</dbReference>
<dbReference type="Proteomes" id="UP001054252">
    <property type="component" value="Unassembled WGS sequence"/>
</dbReference>
<dbReference type="GO" id="GO:0000428">
    <property type="term" value="C:DNA-directed RNA polymerase complex"/>
    <property type="evidence" value="ECO:0007669"/>
    <property type="project" value="UniProtKB-KW"/>
</dbReference>
<evidence type="ECO:0000256" key="1">
    <source>
        <dbReference type="ARBA" id="ARBA00012418"/>
    </source>
</evidence>
<reference evidence="7 8" key="1">
    <citation type="journal article" date="2021" name="Commun. Biol.">
        <title>The genome of Shorea leprosula (Dipterocarpaceae) highlights the ecological relevance of drought in aseasonal tropical rainforests.</title>
        <authorList>
            <person name="Ng K.K.S."/>
            <person name="Kobayashi M.J."/>
            <person name="Fawcett J.A."/>
            <person name="Hatakeyama M."/>
            <person name="Paape T."/>
            <person name="Ng C.H."/>
            <person name="Ang C.C."/>
            <person name="Tnah L.H."/>
            <person name="Lee C.T."/>
            <person name="Nishiyama T."/>
            <person name="Sese J."/>
            <person name="O'Brien M.J."/>
            <person name="Copetti D."/>
            <person name="Mohd Noor M.I."/>
            <person name="Ong R.C."/>
            <person name="Putra M."/>
            <person name="Sireger I.Z."/>
            <person name="Indrioko S."/>
            <person name="Kosugi Y."/>
            <person name="Izuno A."/>
            <person name="Isagi Y."/>
            <person name="Lee S.L."/>
            <person name="Shimizu K.K."/>
        </authorList>
    </citation>
    <scope>NUCLEOTIDE SEQUENCE [LARGE SCALE GENOMIC DNA]</scope>
    <source>
        <strain evidence="7">214</strain>
    </source>
</reference>
<gene>
    <name evidence="7" type="ORF">SLEP1_g31264</name>
</gene>